<dbReference type="PROSITE" id="PS50111">
    <property type="entry name" value="CHEMOTAXIS_TRANSDUC_2"/>
    <property type="match status" value="1"/>
</dbReference>
<keyword evidence="6 9" id="KW-0472">Membrane</keyword>
<reference evidence="11" key="2">
    <citation type="submission" date="2020-09" db="EMBL/GenBank/DDBJ databases">
        <authorList>
            <person name="Sun Q."/>
            <person name="Zhou Y."/>
        </authorList>
    </citation>
    <scope>NUCLEOTIDE SEQUENCE</scope>
    <source>
        <strain evidence="11">CGMCC 4.7398</strain>
    </source>
</reference>
<dbReference type="Pfam" id="PF02743">
    <property type="entry name" value="dCache_1"/>
    <property type="match status" value="1"/>
</dbReference>
<dbReference type="InterPro" id="IPR010916">
    <property type="entry name" value="TonB_box_CS"/>
</dbReference>
<evidence type="ECO:0000256" key="1">
    <source>
        <dbReference type="ARBA" id="ARBA00004651"/>
    </source>
</evidence>
<gene>
    <name evidence="11" type="ORF">GCM10017772_36960</name>
</gene>
<dbReference type="PANTHER" id="PTHR32089:SF112">
    <property type="entry name" value="LYSOZYME-LIKE PROTEIN-RELATED"/>
    <property type="match status" value="1"/>
</dbReference>
<protein>
    <recommendedName>
        <fullName evidence="10">Methyl-accepting transducer domain-containing protein</fullName>
    </recommendedName>
</protein>
<evidence type="ECO:0000256" key="8">
    <source>
        <dbReference type="PROSITE-ProRule" id="PRU00284"/>
    </source>
</evidence>
<name>A0A919G339_9MICO</name>
<sequence>MTRRLSPRRRLRYRYRLAAAVLSVSLPLLVVLALLLTNSTATSLTAAAEQNGQSVAHALTLRLEDWLAERRESLTVLATTAAADPASEETRSALAHVAETGDEFTLIEVTDLDGEVLLSSGAGAGIDPSGQEWFLRAAEGQSVLTSLVRQGDHIEWVMAQPVLGEDGRPQAVLIGNLNPVRLSDLLDPGLEEASEVFTVDSQLRLIHSTEEMAEVPDDTAMLAAGALSSTIDNAATRQAATTGQPGAARFTDPHGHDVIGGYDLVDDLGWIIVAEERADVLLAPVATERQYALLVLAVGIVLAIGAALLFGVHEARNLRKFADRTTNAGVEVNSAAAELSASSDELAATTTQQSAAFTQVAVTTEELSRSSAAIAETVDDVVRQTAETRDNLEQAEGDIATSSERTLTLAGRVNDIDALLELINDIADQTNLLALNAAIEAARAGENGRGFAVVADEVRRLAERSKASAGNIAEIVAAVQDETNATVIAMEKGAKQMQHGLVLLEAVTHAHDQVRLTTQQQRSATAQVVETMEQLSDASRQVSATAQQIADAAGNLADLAGNLESTAAAARDRY</sequence>
<evidence type="ECO:0000256" key="3">
    <source>
        <dbReference type="ARBA" id="ARBA00022500"/>
    </source>
</evidence>
<proteinExistence type="predicted"/>
<dbReference type="Gene3D" id="3.30.450.20">
    <property type="entry name" value="PAS domain"/>
    <property type="match status" value="1"/>
</dbReference>
<evidence type="ECO:0000256" key="2">
    <source>
        <dbReference type="ARBA" id="ARBA00022475"/>
    </source>
</evidence>
<dbReference type="SMART" id="SM00283">
    <property type="entry name" value="MA"/>
    <property type="match status" value="1"/>
</dbReference>
<keyword evidence="5 9" id="KW-1133">Transmembrane helix</keyword>
<dbReference type="EMBL" id="BNAS01000006">
    <property type="protein sequence ID" value="GHH77031.1"/>
    <property type="molecule type" value="Genomic_DNA"/>
</dbReference>
<dbReference type="AlphaFoldDB" id="A0A919G339"/>
<organism evidence="11 12">
    <name type="scientific">Promicromonospora soli</name>
    <dbReference type="NCBI Taxonomy" id="2035533"/>
    <lineage>
        <taxon>Bacteria</taxon>
        <taxon>Bacillati</taxon>
        <taxon>Actinomycetota</taxon>
        <taxon>Actinomycetes</taxon>
        <taxon>Micrococcales</taxon>
        <taxon>Promicromonosporaceae</taxon>
        <taxon>Promicromonospora</taxon>
    </lineage>
</organism>
<dbReference type="Gene3D" id="1.10.287.950">
    <property type="entry name" value="Methyl-accepting chemotaxis protein"/>
    <property type="match status" value="1"/>
</dbReference>
<evidence type="ECO:0000256" key="4">
    <source>
        <dbReference type="ARBA" id="ARBA00022692"/>
    </source>
</evidence>
<dbReference type="InterPro" id="IPR033479">
    <property type="entry name" value="dCache_1"/>
</dbReference>
<dbReference type="GO" id="GO:0005886">
    <property type="term" value="C:plasma membrane"/>
    <property type="evidence" value="ECO:0007669"/>
    <property type="project" value="UniProtKB-SubCell"/>
</dbReference>
<keyword evidence="7 8" id="KW-0807">Transducer</keyword>
<keyword evidence="2" id="KW-1003">Cell membrane</keyword>
<evidence type="ECO:0000256" key="9">
    <source>
        <dbReference type="SAM" id="Phobius"/>
    </source>
</evidence>
<dbReference type="GO" id="GO:0006935">
    <property type="term" value="P:chemotaxis"/>
    <property type="evidence" value="ECO:0007669"/>
    <property type="project" value="UniProtKB-KW"/>
</dbReference>
<dbReference type="PROSITE" id="PS00430">
    <property type="entry name" value="TONB_DEPENDENT_REC_1"/>
    <property type="match status" value="1"/>
</dbReference>
<evidence type="ECO:0000256" key="6">
    <source>
        <dbReference type="ARBA" id="ARBA00023136"/>
    </source>
</evidence>
<dbReference type="PANTHER" id="PTHR32089">
    <property type="entry name" value="METHYL-ACCEPTING CHEMOTAXIS PROTEIN MCPB"/>
    <property type="match status" value="1"/>
</dbReference>
<accession>A0A919G339</accession>
<evidence type="ECO:0000313" key="11">
    <source>
        <dbReference type="EMBL" id="GHH77031.1"/>
    </source>
</evidence>
<evidence type="ECO:0000256" key="5">
    <source>
        <dbReference type="ARBA" id="ARBA00022989"/>
    </source>
</evidence>
<evidence type="ECO:0000259" key="10">
    <source>
        <dbReference type="PROSITE" id="PS50111"/>
    </source>
</evidence>
<dbReference type="InterPro" id="IPR004089">
    <property type="entry name" value="MCPsignal_dom"/>
</dbReference>
<keyword evidence="3" id="KW-0145">Chemotaxis</keyword>
<reference evidence="11" key="1">
    <citation type="journal article" date="2014" name="Int. J. Syst. Evol. Microbiol.">
        <title>Complete genome sequence of Corynebacterium casei LMG S-19264T (=DSM 44701T), isolated from a smear-ripened cheese.</title>
        <authorList>
            <consortium name="US DOE Joint Genome Institute (JGI-PGF)"/>
            <person name="Walter F."/>
            <person name="Albersmeier A."/>
            <person name="Kalinowski J."/>
            <person name="Ruckert C."/>
        </authorList>
    </citation>
    <scope>NUCLEOTIDE SEQUENCE</scope>
    <source>
        <strain evidence="11">CGMCC 4.7398</strain>
    </source>
</reference>
<feature type="domain" description="Methyl-accepting transducer" evidence="10">
    <location>
        <begin position="328"/>
        <end position="557"/>
    </location>
</feature>
<dbReference type="RefSeq" id="WP_189670773.1">
    <property type="nucleotide sequence ID" value="NZ_BNAS01000006.1"/>
</dbReference>
<dbReference type="Proteomes" id="UP000627369">
    <property type="component" value="Unassembled WGS sequence"/>
</dbReference>
<keyword evidence="12" id="KW-1185">Reference proteome</keyword>
<keyword evidence="4 9" id="KW-0812">Transmembrane</keyword>
<evidence type="ECO:0000313" key="12">
    <source>
        <dbReference type="Proteomes" id="UP000627369"/>
    </source>
</evidence>
<dbReference type="SUPFAM" id="SSF58104">
    <property type="entry name" value="Methyl-accepting chemotaxis protein (MCP) signaling domain"/>
    <property type="match status" value="1"/>
</dbReference>
<dbReference type="Pfam" id="PF00015">
    <property type="entry name" value="MCPsignal"/>
    <property type="match status" value="1"/>
</dbReference>
<comment type="subcellular location">
    <subcellularLocation>
        <location evidence="1">Cell membrane</location>
        <topology evidence="1">Multi-pass membrane protein</topology>
    </subcellularLocation>
</comment>
<feature type="transmembrane region" description="Helical" evidence="9">
    <location>
        <begin position="291"/>
        <end position="312"/>
    </location>
</feature>
<dbReference type="GO" id="GO:0007165">
    <property type="term" value="P:signal transduction"/>
    <property type="evidence" value="ECO:0007669"/>
    <property type="project" value="UniProtKB-KW"/>
</dbReference>
<evidence type="ECO:0000256" key="7">
    <source>
        <dbReference type="ARBA" id="ARBA00023224"/>
    </source>
</evidence>
<comment type="caution">
    <text evidence="11">The sequence shown here is derived from an EMBL/GenBank/DDBJ whole genome shotgun (WGS) entry which is preliminary data.</text>
</comment>